<evidence type="ECO:0000313" key="1">
    <source>
        <dbReference type="EMBL" id="PRY46276.1"/>
    </source>
</evidence>
<organism evidence="1 2">
    <name type="scientific">Umezawaea tangerina</name>
    <dbReference type="NCBI Taxonomy" id="84725"/>
    <lineage>
        <taxon>Bacteria</taxon>
        <taxon>Bacillati</taxon>
        <taxon>Actinomycetota</taxon>
        <taxon>Actinomycetes</taxon>
        <taxon>Pseudonocardiales</taxon>
        <taxon>Pseudonocardiaceae</taxon>
        <taxon>Umezawaea</taxon>
    </lineage>
</organism>
<gene>
    <name evidence="1" type="ORF">CLV43_101549</name>
</gene>
<dbReference type="Proteomes" id="UP000239494">
    <property type="component" value="Unassembled WGS sequence"/>
</dbReference>
<dbReference type="InterPro" id="IPR009097">
    <property type="entry name" value="Cyclic_Pdiesterase"/>
</dbReference>
<evidence type="ECO:0000313" key="2">
    <source>
        <dbReference type="Proteomes" id="UP000239494"/>
    </source>
</evidence>
<dbReference type="AlphaFoldDB" id="A0A2T0TKR9"/>
<dbReference type="Gene3D" id="3.90.1140.10">
    <property type="entry name" value="Cyclic phosphodiesterase"/>
    <property type="match status" value="1"/>
</dbReference>
<comment type="caution">
    <text evidence="1">The sequence shown here is derived from an EMBL/GenBank/DDBJ whole genome shotgun (WGS) entry which is preliminary data.</text>
</comment>
<keyword evidence="1" id="KW-0436">Ligase</keyword>
<dbReference type="EMBL" id="PVTF01000001">
    <property type="protein sequence ID" value="PRY46276.1"/>
    <property type="molecule type" value="Genomic_DNA"/>
</dbReference>
<name>A0A2T0TKR9_9PSEU</name>
<proteinExistence type="predicted"/>
<dbReference type="RefSeq" id="WP_106185329.1">
    <property type="nucleotide sequence ID" value="NZ_PVTF01000001.1"/>
</dbReference>
<dbReference type="GO" id="GO:0016874">
    <property type="term" value="F:ligase activity"/>
    <property type="evidence" value="ECO:0007669"/>
    <property type="project" value="UniProtKB-KW"/>
</dbReference>
<dbReference type="OrthoDB" id="3397424at2"/>
<dbReference type="Pfam" id="PF13563">
    <property type="entry name" value="2_5_RNA_ligase2"/>
    <property type="match status" value="1"/>
</dbReference>
<dbReference type="PANTHER" id="PTHR36039:SF2">
    <property type="entry name" value="RNA LIGASE_CYCLIC NUCLEOTIDE PHOSPHODIESTERASE FAMILY PROTEIN"/>
    <property type="match status" value="1"/>
</dbReference>
<sequence>MAQAVVVFFDDEADAAVRRSWARLRDAGVPPADGYPPHLSYASAGSIPRGARTALRDELRQLWLPGMALENLSSFATSENALVLAAVVDSELLAVHSAIHDVLARKVKNPNAYFLPGHWVPHCTLALGLTDEQMVTGFAALHPVSPIRAKVGRVCVVDSLTGEVEDLT</sequence>
<keyword evidence="2" id="KW-1185">Reference proteome</keyword>
<accession>A0A2T0TKR9</accession>
<dbReference type="SUPFAM" id="SSF55144">
    <property type="entry name" value="LigT-like"/>
    <property type="match status" value="1"/>
</dbReference>
<reference evidence="1 2" key="1">
    <citation type="submission" date="2018-03" db="EMBL/GenBank/DDBJ databases">
        <title>Genomic Encyclopedia of Archaeal and Bacterial Type Strains, Phase II (KMG-II): from individual species to whole genera.</title>
        <authorList>
            <person name="Goeker M."/>
        </authorList>
    </citation>
    <scope>NUCLEOTIDE SEQUENCE [LARGE SCALE GENOMIC DNA]</scope>
    <source>
        <strain evidence="1 2">DSM 44720</strain>
    </source>
</reference>
<protein>
    <submittedName>
        <fullName evidence="1">2'-5' RNA ligase superfamily protein</fullName>
    </submittedName>
</protein>
<dbReference type="PANTHER" id="PTHR36039">
    <property type="match status" value="1"/>
</dbReference>